<comment type="cofactor">
    <cofactor evidence="1">
        <name>Mn(2+)</name>
        <dbReference type="ChEBI" id="CHEBI:29035"/>
    </cofactor>
</comment>
<evidence type="ECO:0000259" key="9">
    <source>
        <dbReference type="PROSITE" id="PS51746"/>
    </source>
</evidence>
<dbReference type="OrthoDB" id="10264738at2759"/>
<evidence type="ECO:0000256" key="2">
    <source>
        <dbReference type="ARBA" id="ARBA00006702"/>
    </source>
</evidence>
<gene>
    <name evidence="10" type="ORF">ONB1V03_LOCUS23666</name>
</gene>
<feature type="non-terminal residue" evidence="10">
    <location>
        <position position="158"/>
    </location>
</feature>
<feature type="non-terminal residue" evidence="10">
    <location>
        <position position="1"/>
    </location>
</feature>
<evidence type="ECO:0000313" key="10">
    <source>
        <dbReference type="EMBL" id="CAD7668797.1"/>
    </source>
</evidence>
<dbReference type="PROSITE" id="PS51746">
    <property type="entry name" value="PPM_2"/>
    <property type="match status" value="1"/>
</dbReference>
<dbReference type="EMBL" id="OC976687">
    <property type="protein sequence ID" value="CAD7668797.1"/>
    <property type="molecule type" value="Genomic_DNA"/>
</dbReference>
<keyword evidence="4" id="KW-0479">Metal-binding</keyword>
<evidence type="ECO:0000256" key="3">
    <source>
        <dbReference type="ARBA" id="ARBA00013081"/>
    </source>
</evidence>
<evidence type="ECO:0000313" key="11">
    <source>
        <dbReference type="Proteomes" id="UP000728032"/>
    </source>
</evidence>
<dbReference type="InterPro" id="IPR015655">
    <property type="entry name" value="PP2C"/>
</dbReference>
<sequence length="158" mass="17636">RLPKILKTNANYKGGRYELALQEAFMAFDDLLLTRESIRELITIRQSYPNNPIIKANAPGIDSGCTAIDIRGQLRRLASHPPDDADERARVENAGGEVVSERINMGVNVSRAFGDHSYKRNTGLSKKEQMIIAWPDVKTEPLNRTTDTALVLICDGVW</sequence>
<dbReference type="PANTHER" id="PTHR13832">
    <property type="entry name" value="PROTEIN PHOSPHATASE 2C"/>
    <property type="match status" value="1"/>
</dbReference>
<dbReference type="EC" id="3.1.3.16" evidence="3"/>
<keyword evidence="7" id="KW-0904">Protein phosphatase</keyword>
<evidence type="ECO:0000256" key="7">
    <source>
        <dbReference type="ARBA" id="ARBA00022912"/>
    </source>
</evidence>
<name>A0A7R9MX05_9ACAR</name>
<organism evidence="10">
    <name type="scientific">Oppiella nova</name>
    <dbReference type="NCBI Taxonomy" id="334625"/>
    <lineage>
        <taxon>Eukaryota</taxon>
        <taxon>Metazoa</taxon>
        <taxon>Ecdysozoa</taxon>
        <taxon>Arthropoda</taxon>
        <taxon>Chelicerata</taxon>
        <taxon>Arachnida</taxon>
        <taxon>Acari</taxon>
        <taxon>Acariformes</taxon>
        <taxon>Sarcoptiformes</taxon>
        <taxon>Oribatida</taxon>
        <taxon>Brachypylina</taxon>
        <taxon>Oppioidea</taxon>
        <taxon>Oppiidae</taxon>
        <taxon>Oppiella</taxon>
    </lineage>
</organism>
<keyword evidence="8" id="KW-0464">Manganese</keyword>
<dbReference type="Pfam" id="PF00481">
    <property type="entry name" value="PP2C"/>
    <property type="match status" value="1"/>
</dbReference>
<dbReference type="InterPro" id="IPR001932">
    <property type="entry name" value="PPM-type_phosphatase-like_dom"/>
</dbReference>
<feature type="domain" description="PPM-type phosphatase" evidence="9">
    <location>
        <begin position="1"/>
        <end position="158"/>
    </location>
</feature>
<dbReference type="GO" id="GO:0004722">
    <property type="term" value="F:protein serine/threonine phosphatase activity"/>
    <property type="evidence" value="ECO:0007669"/>
    <property type="project" value="UniProtKB-EC"/>
</dbReference>
<evidence type="ECO:0000256" key="1">
    <source>
        <dbReference type="ARBA" id="ARBA00001936"/>
    </source>
</evidence>
<reference evidence="10" key="1">
    <citation type="submission" date="2020-11" db="EMBL/GenBank/DDBJ databases">
        <authorList>
            <person name="Tran Van P."/>
        </authorList>
    </citation>
    <scope>NUCLEOTIDE SEQUENCE</scope>
</reference>
<dbReference type="Gene3D" id="3.60.40.10">
    <property type="entry name" value="PPM-type phosphatase domain"/>
    <property type="match status" value="1"/>
</dbReference>
<keyword evidence="11" id="KW-1185">Reference proteome</keyword>
<dbReference type="GO" id="GO:0046872">
    <property type="term" value="F:metal ion binding"/>
    <property type="evidence" value="ECO:0007669"/>
    <property type="project" value="UniProtKB-KW"/>
</dbReference>
<evidence type="ECO:0000256" key="5">
    <source>
        <dbReference type="ARBA" id="ARBA00022801"/>
    </source>
</evidence>
<dbReference type="PANTHER" id="PTHR13832:SF803">
    <property type="entry name" value="PROTEIN PHOSPHATASE 1G"/>
    <property type="match status" value="1"/>
</dbReference>
<keyword evidence="5" id="KW-0378">Hydrolase</keyword>
<evidence type="ECO:0000256" key="8">
    <source>
        <dbReference type="ARBA" id="ARBA00023211"/>
    </source>
</evidence>
<dbReference type="InterPro" id="IPR036457">
    <property type="entry name" value="PPM-type-like_dom_sf"/>
</dbReference>
<dbReference type="AlphaFoldDB" id="A0A7R9MX05"/>
<dbReference type="Proteomes" id="UP000728032">
    <property type="component" value="Unassembled WGS sequence"/>
</dbReference>
<keyword evidence="6" id="KW-0460">Magnesium</keyword>
<proteinExistence type="inferred from homology"/>
<evidence type="ECO:0000256" key="6">
    <source>
        <dbReference type="ARBA" id="ARBA00022842"/>
    </source>
</evidence>
<evidence type="ECO:0000256" key="4">
    <source>
        <dbReference type="ARBA" id="ARBA00022723"/>
    </source>
</evidence>
<protein>
    <recommendedName>
        <fullName evidence="3">protein-serine/threonine phosphatase</fullName>
        <ecNumber evidence="3">3.1.3.16</ecNumber>
    </recommendedName>
</protein>
<comment type="similarity">
    <text evidence="2">Belongs to the PP2C family.</text>
</comment>
<dbReference type="SUPFAM" id="SSF81606">
    <property type="entry name" value="PP2C-like"/>
    <property type="match status" value="1"/>
</dbReference>
<dbReference type="EMBL" id="CAJPVJ010061862">
    <property type="protein sequence ID" value="CAG2184246.1"/>
    <property type="molecule type" value="Genomic_DNA"/>
</dbReference>
<accession>A0A7R9MX05</accession>